<dbReference type="SUPFAM" id="SSF100950">
    <property type="entry name" value="NagB/RpiA/CoA transferase-like"/>
    <property type="match status" value="1"/>
</dbReference>
<protein>
    <recommendedName>
        <fullName evidence="5">5-formyltetrahydrofolate cyclo-ligase</fullName>
        <ecNumber evidence="5">6.3.3.2</ecNumber>
    </recommendedName>
</protein>
<dbReference type="GO" id="GO:0046872">
    <property type="term" value="F:metal ion binding"/>
    <property type="evidence" value="ECO:0007669"/>
    <property type="project" value="UniProtKB-KW"/>
</dbReference>
<dbReference type="GO" id="GO:0035999">
    <property type="term" value="P:tetrahydrofolate interconversion"/>
    <property type="evidence" value="ECO:0007669"/>
    <property type="project" value="TreeGrafter"/>
</dbReference>
<name>A0A2S8FMV3_9BACT</name>
<gene>
    <name evidence="6" type="ORF">C5Y98_14900</name>
</gene>
<dbReference type="GO" id="GO:0009396">
    <property type="term" value="P:folic acid-containing compound biosynthetic process"/>
    <property type="evidence" value="ECO:0007669"/>
    <property type="project" value="TreeGrafter"/>
</dbReference>
<dbReference type="PANTHER" id="PTHR23407:SF1">
    <property type="entry name" value="5-FORMYLTETRAHYDROFOLATE CYCLO-LIGASE"/>
    <property type="match status" value="1"/>
</dbReference>
<evidence type="ECO:0000256" key="3">
    <source>
        <dbReference type="ARBA" id="ARBA00022840"/>
    </source>
</evidence>
<evidence type="ECO:0000256" key="4">
    <source>
        <dbReference type="PIRSR" id="PIRSR006806-1"/>
    </source>
</evidence>
<comment type="similarity">
    <text evidence="1 5">Belongs to the 5-formyltetrahydrofolate cyclo-ligase family.</text>
</comment>
<comment type="catalytic activity">
    <reaction evidence="5">
        <text>(6S)-5-formyl-5,6,7,8-tetrahydrofolate + ATP = (6R)-5,10-methenyltetrahydrofolate + ADP + phosphate</text>
        <dbReference type="Rhea" id="RHEA:10488"/>
        <dbReference type="ChEBI" id="CHEBI:30616"/>
        <dbReference type="ChEBI" id="CHEBI:43474"/>
        <dbReference type="ChEBI" id="CHEBI:57455"/>
        <dbReference type="ChEBI" id="CHEBI:57457"/>
        <dbReference type="ChEBI" id="CHEBI:456216"/>
        <dbReference type="EC" id="6.3.3.2"/>
    </reaction>
</comment>
<keyword evidence="2 4" id="KW-0547">Nucleotide-binding</keyword>
<evidence type="ECO:0000256" key="1">
    <source>
        <dbReference type="ARBA" id="ARBA00010638"/>
    </source>
</evidence>
<dbReference type="Gene3D" id="3.40.50.10420">
    <property type="entry name" value="NagB/RpiA/CoA transferase-like"/>
    <property type="match status" value="1"/>
</dbReference>
<feature type="binding site" evidence="4">
    <location>
        <position position="60"/>
    </location>
    <ligand>
        <name>substrate</name>
    </ligand>
</feature>
<dbReference type="InterPro" id="IPR037171">
    <property type="entry name" value="NagB/RpiA_transferase-like"/>
</dbReference>
<evidence type="ECO:0000313" key="6">
    <source>
        <dbReference type="EMBL" id="PQO33529.1"/>
    </source>
</evidence>
<dbReference type="RefSeq" id="WP_105355083.1">
    <property type="nucleotide sequence ID" value="NZ_PUIB01000017.1"/>
</dbReference>
<dbReference type="NCBIfam" id="TIGR02727">
    <property type="entry name" value="MTHFS_bact"/>
    <property type="match status" value="1"/>
</dbReference>
<keyword evidence="6" id="KW-0436">Ligase</keyword>
<keyword evidence="5" id="KW-0479">Metal-binding</keyword>
<dbReference type="Pfam" id="PF01812">
    <property type="entry name" value="5-FTHF_cyc-lig"/>
    <property type="match status" value="1"/>
</dbReference>
<sequence length="199" mass="22345">MIDSHFEPQPKEALRHEILAARRAIADRGRLSRLIVDRFLQAFPLTSAKRPLVYVSVRDEVETDSLLENALATSGEVVVPYCLSNCQLGLFPLREMSELKKGAYGIREPAPELRAERSVDPESIDILVAPGVAFDLAGNRLGYGKGYFDRLLVRLRPDCVKVAFAFEGQLVERISAQSHDIPVEYIVTEKRTIDCGQYR</sequence>
<dbReference type="PANTHER" id="PTHR23407">
    <property type="entry name" value="ATPASE INHIBITOR/5-FORMYLTETRAHYDROFOLATE CYCLO-LIGASE"/>
    <property type="match status" value="1"/>
</dbReference>
<dbReference type="EC" id="6.3.3.2" evidence="5"/>
<organism evidence="6 7">
    <name type="scientific">Blastopirellula marina</name>
    <dbReference type="NCBI Taxonomy" id="124"/>
    <lineage>
        <taxon>Bacteria</taxon>
        <taxon>Pseudomonadati</taxon>
        <taxon>Planctomycetota</taxon>
        <taxon>Planctomycetia</taxon>
        <taxon>Pirellulales</taxon>
        <taxon>Pirellulaceae</taxon>
        <taxon>Blastopirellula</taxon>
    </lineage>
</organism>
<dbReference type="GO" id="GO:0030272">
    <property type="term" value="F:5-formyltetrahydrofolate cyclo-ligase activity"/>
    <property type="evidence" value="ECO:0007669"/>
    <property type="project" value="UniProtKB-EC"/>
</dbReference>
<comment type="cofactor">
    <cofactor evidence="5">
        <name>Mg(2+)</name>
        <dbReference type="ChEBI" id="CHEBI:18420"/>
    </cofactor>
</comment>
<evidence type="ECO:0000313" key="7">
    <source>
        <dbReference type="Proteomes" id="UP000239388"/>
    </source>
</evidence>
<evidence type="ECO:0000256" key="2">
    <source>
        <dbReference type="ARBA" id="ARBA00022741"/>
    </source>
</evidence>
<evidence type="ECO:0000256" key="5">
    <source>
        <dbReference type="RuleBase" id="RU361279"/>
    </source>
</evidence>
<dbReference type="AlphaFoldDB" id="A0A2S8FMV3"/>
<dbReference type="EMBL" id="PUIB01000017">
    <property type="protein sequence ID" value="PQO33529.1"/>
    <property type="molecule type" value="Genomic_DNA"/>
</dbReference>
<dbReference type="Proteomes" id="UP000239388">
    <property type="component" value="Unassembled WGS sequence"/>
</dbReference>
<proteinExistence type="inferred from homology"/>
<reference evidence="6 7" key="1">
    <citation type="submission" date="2018-02" db="EMBL/GenBank/DDBJ databases">
        <title>Comparative genomes isolates from brazilian mangrove.</title>
        <authorList>
            <person name="Araujo J.E."/>
            <person name="Taketani R.G."/>
            <person name="Silva M.C.P."/>
            <person name="Loureco M.V."/>
            <person name="Andreote F.D."/>
        </authorList>
    </citation>
    <scope>NUCLEOTIDE SEQUENCE [LARGE SCALE GENOMIC DNA]</scope>
    <source>
        <strain evidence="6 7">NAP PRIS-MGV</strain>
    </source>
</reference>
<feature type="binding site" evidence="4">
    <location>
        <begin position="11"/>
        <end position="15"/>
    </location>
    <ligand>
        <name>ATP</name>
        <dbReference type="ChEBI" id="CHEBI:30616"/>
    </ligand>
</feature>
<dbReference type="OrthoDB" id="9801938at2"/>
<keyword evidence="5" id="KW-0460">Magnesium</keyword>
<keyword evidence="3 4" id="KW-0067">ATP-binding</keyword>
<accession>A0A2S8FMV3</accession>
<dbReference type="InterPro" id="IPR002698">
    <property type="entry name" value="FTHF_cligase"/>
</dbReference>
<dbReference type="InterPro" id="IPR024185">
    <property type="entry name" value="FTHF_cligase-like_sf"/>
</dbReference>
<feature type="binding site" evidence="4">
    <location>
        <position position="55"/>
    </location>
    <ligand>
        <name>substrate</name>
    </ligand>
</feature>
<dbReference type="PIRSF" id="PIRSF006806">
    <property type="entry name" value="FTHF_cligase"/>
    <property type="match status" value="1"/>
</dbReference>
<comment type="caution">
    <text evidence="6">The sequence shown here is derived from an EMBL/GenBank/DDBJ whole genome shotgun (WGS) entry which is preliminary data.</text>
</comment>
<dbReference type="GO" id="GO:0005524">
    <property type="term" value="F:ATP binding"/>
    <property type="evidence" value="ECO:0007669"/>
    <property type="project" value="UniProtKB-KW"/>
</dbReference>